<keyword evidence="3" id="KW-1185">Reference proteome</keyword>
<comment type="caution">
    <text evidence="2">The sequence shown here is derived from an EMBL/GenBank/DDBJ whole genome shotgun (WGS) entry which is preliminary data.</text>
</comment>
<name>A0A085JQ44_9GAMM</name>
<gene>
    <name evidence="2" type="ORF">GTPT_0167</name>
</gene>
<evidence type="ECO:0000313" key="3">
    <source>
        <dbReference type="Proteomes" id="UP000028602"/>
    </source>
</evidence>
<accession>A0A085JQ44</accession>
<organism evidence="2 3">
    <name type="scientific">Tatumella ptyseos ATCC 33301</name>
    <dbReference type="NCBI Taxonomy" id="1005995"/>
    <lineage>
        <taxon>Bacteria</taxon>
        <taxon>Pseudomonadati</taxon>
        <taxon>Pseudomonadota</taxon>
        <taxon>Gammaproteobacteria</taxon>
        <taxon>Enterobacterales</taxon>
        <taxon>Erwiniaceae</taxon>
        <taxon>Tatumella</taxon>
    </lineage>
</organism>
<evidence type="ECO:0000259" key="1">
    <source>
        <dbReference type="Pfam" id="PF21527"/>
    </source>
</evidence>
<dbReference type="InterPro" id="IPR049002">
    <property type="entry name" value="Stv"/>
</dbReference>
<protein>
    <recommendedName>
        <fullName evidence="1">Putative adhesin Stv domain-containing protein</fullName>
    </recommendedName>
</protein>
<reference evidence="2 3" key="1">
    <citation type="submission" date="2014-05" db="EMBL/GenBank/DDBJ databases">
        <title>ATOL: Assembling a taxonomically balanced genome-scale reconstruction of the evolutionary history of the Enterobacteriaceae.</title>
        <authorList>
            <person name="Plunkett G.III."/>
            <person name="Neeno-Eckwall E.C."/>
            <person name="Glasner J.D."/>
            <person name="Perna N.T."/>
        </authorList>
    </citation>
    <scope>NUCLEOTIDE SEQUENCE [LARGE SCALE GENOMIC DNA]</scope>
    <source>
        <strain evidence="2 3">ATCC 33301</strain>
    </source>
</reference>
<dbReference type="EMBL" id="JMPR01000004">
    <property type="protein sequence ID" value="KFD22590.1"/>
    <property type="molecule type" value="Genomic_DNA"/>
</dbReference>
<dbReference type="AlphaFoldDB" id="A0A085JQ44"/>
<evidence type="ECO:0000313" key="2">
    <source>
        <dbReference type="EMBL" id="KFD22590.1"/>
    </source>
</evidence>
<proteinExistence type="predicted"/>
<dbReference type="Proteomes" id="UP000028602">
    <property type="component" value="Unassembled WGS sequence"/>
</dbReference>
<dbReference type="Pfam" id="PF21527">
    <property type="entry name" value="Stv"/>
    <property type="match status" value="1"/>
</dbReference>
<feature type="domain" description="Putative adhesin Stv" evidence="1">
    <location>
        <begin position="6"/>
        <end position="110"/>
    </location>
</feature>
<sequence>MTMMTHIPPNVTANWYVRHGETISNRQVMGLYEQLQRNDSPSPIKDYSGRSVVKNYMLRADMAVGRACTPRPGGHCDVILPVDTITTQHIFDAVRTGELPYREIHFLSCRAMRFTSSGI</sequence>